<evidence type="ECO:0000313" key="3">
    <source>
        <dbReference type="EMBL" id="KAF9741639.1"/>
    </source>
</evidence>
<keyword evidence="4" id="KW-1185">Reference proteome</keyword>
<feature type="signal peptide" evidence="2">
    <location>
        <begin position="1"/>
        <end position="20"/>
    </location>
</feature>
<keyword evidence="2" id="KW-0732">Signal</keyword>
<gene>
    <name evidence="3" type="ORF">PMIN01_01178</name>
</gene>
<feature type="transmembrane region" description="Helical" evidence="1">
    <location>
        <begin position="211"/>
        <end position="235"/>
    </location>
</feature>
<evidence type="ECO:0000313" key="4">
    <source>
        <dbReference type="Proteomes" id="UP000756921"/>
    </source>
</evidence>
<feature type="chain" id="PRO_5040119012" evidence="2">
    <location>
        <begin position="21"/>
        <end position="254"/>
    </location>
</feature>
<evidence type="ECO:0000256" key="1">
    <source>
        <dbReference type="SAM" id="Phobius"/>
    </source>
</evidence>
<keyword evidence="1" id="KW-0472">Membrane</keyword>
<keyword evidence="1" id="KW-1133">Transmembrane helix</keyword>
<dbReference type="AlphaFoldDB" id="A0A9P6KX49"/>
<accession>A0A9P6KX49</accession>
<organism evidence="3 4">
    <name type="scientific">Paraphaeosphaeria minitans</name>
    <dbReference type="NCBI Taxonomy" id="565426"/>
    <lineage>
        <taxon>Eukaryota</taxon>
        <taxon>Fungi</taxon>
        <taxon>Dikarya</taxon>
        <taxon>Ascomycota</taxon>
        <taxon>Pezizomycotina</taxon>
        <taxon>Dothideomycetes</taxon>
        <taxon>Pleosporomycetidae</taxon>
        <taxon>Pleosporales</taxon>
        <taxon>Massarineae</taxon>
        <taxon>Didymosphaeriaceae</taxon>
        <taxon>Paraphaeosphaeria</taxon>
    </lineage>
</organism>
<dbReference type="OrthoDB" id="3786778at2759"/>
<proteinExistence type="predicted"/>
<sequence length="254" mass="27047">MQLPSLSLLTLSALATLSTSTPVDNALPIPKILPATAAKPATLPAVGAVVPRINSVNDVAFTDTTGSAASTPMILTYLRSTITEVKKHTLIINNTVASYNRLDINFLTKRANSIVQIRSEVTVICFSITQLNTASIGRWTDSIGDLAGVRAQLLAAVQELVWEIVFTLRGALSRLQCSIWELLGSQVLVLLATLGQLLCILNVWIDGFLKLALGLMNAQIGILTSVFSGVLAYVIDVSGGLFAQVTKLLTCLLS</sequence>
<dbReference type="EMBL" id="WJXW01000001">
    <property type="protein sequence ID" value="KAF9741639.1"/>
    <property type="molecule type" value="Genomic_DNA"/>
</dbReference>
<evidence type="ECO:0000256" key="2">
    <source>
        <dbReference type="SAM" id="SignalP"/>
    </source>
</evidence>
<comment type="caution">
    <text evidence="3">The sequence shown here is derived from an EMBL/GenBank/DDBJ whole genome shotgun (WGS) entry which is preliminary data.</text>
</comment>
<protein>
    <submittedName>
        <fullName evidence="3">Uncharacterized protein</fullName>
    </submittedName>
</protein>
<keyword evidence="1" id="KW-0812">Transmembrane</keyword>
<feature type="transmembrane region" description="Helical" evidence="1">
    <location>
        <begin position="183"/>
        <end position="204"/>
    </location>
</feature>
<dbReference type="Proteomes" id="UP000756921">
    <property type="component" value="Unassembled WGS sequence"/>
</dbReference>
<reference evidence="3" key="1">
    <citation type="journal article" date="2020" name="Mol. Plant Microbe Interact.">
        <title>Genome Sequence of the Biocontrol Agent Coniothyrium minitans strain Conio (IMI 134523).</title>
        <authorList>
            <person name="Patel D."/>
            <person name="Shittu T.A."/>
            <person name="Baroncelli R."/>
            <person name="Muthumeenakshi S."/>
            <person name="Osborne T.H."/>
            <person name="Janganan T.K."/>
            <person name="Sreenivasaprasad S."/>
        </authorList>
    </citation>
    <scope>NUCLEOTIDE SEQUENCE</scope>
    <source>
        <strain evidence="3">Conio</strain>
    </source>
</reference>
<name>A0A9P6KX49_9PLEO</name>